<reference evidence="2 3" key="1">
    <citation type="submission" date="2019-02" db="EMBL/GenBank/DDBJ databases">
        <title>Genome sequencing of the rare red list fungi Phellinidium pouzarii.</title>
        <authorList>
            <person name="Buettner E."/>
            <person name="Kellner H."/>
        </authorList>
    </citation>
    <scope>NUCLEOTIDE SEQUENCE [LARGE SCALE GENOMIC DNA]</scope>
    <source>
        <strain evidence="2 3">DSM 108285</strain>
    </source>
</reference>
<protein>
    <submittedName>
        <fullName evidence="2">Uncharacterized protein</fullName>
    </submittedName>
</protein>
<evidence type="ECO:0000313" key="2">
    <source>
        <dbReference type="EMBL" id="THH10239.1"/>
    </source>
</evidence>
<comment type="caution">
    <text evidence="2">The sequence shown here is derived from an EMBL/GenBank/DDBJ whole genome shotgun (WGS) entry which is preliminary data.</text>
</comment>
<name>A0A4S4LEP8_9AGAM</name>
<dbReference type="AlphaFoldDB" id="A0A4S4LEP8"/>
<accession>A0A4S4LEP8</accession>
<evidence type="ECO:0000313" key="3">
    <source>
        <dbReference type="Proteomes" id="UP000308199"/>
    </source>
</evidence>
<proteinExistence type="predicted"/>
<dbReference type="EMBL" id="SGPK01000041">
    <property type="protein sequence ID" value="THH10239.1"/>
    <property type="molecule type" value="Genomic_DNA"/>
</dbReference>
<sequence>MGFTGLVRWPNAPTTGLDLVKQNIFRNHAGIERGKWFLSVKSFRTASGSAHGFQMDRSMCALTISNHAFVFLEDPAAPQVADMAALAHNEQNPSGTPADTPGKYVLHSHQSEPPHFRTTLITASPPGALEQLITQLGARWTSTRQPSANARNQAMATGNQLVIDGSIFSIGTDWLVRVGNVILAGGAVKGMLLEAEYLPLPKIHSPAQNGTSDLLSNLLISILPNISNATPVAVTVDDSQWEEVQWNCNETEYQDDGLKKADTTDEDREDDDIYAYEDEEDPSVKQKGDWTGVDRDRRSAFLIIGALKSEGIL</sequence>
<gene>
    <name evidence="2" type="ORF">EW145_g1467</name>
</gene>
<dbReference type="OrthoDB" id="3264224at2759"/>
<feature type="compositionally biased region" description="Basic and acidic residues" evidence="1">
    <location>
        <begin position="282"/>
        <end position="291"/>
    </location>
</feature>
<feature type="region of interest" description="Disordered" evidence="1">
    <location>
        <begin position="252"/>
        <end position="291"/>
    </location>
</feature>
<organism evidence="2 3">
    <name type="scientific">Phellinidium pouzarii</name>
    <dbReference type="NCBI Taxonomy" id="167371"/>
    <lineage>
        <taxon>Eukaryota</taxon>
        <taxon>Fungi</taxon>
        <taxon>Dikarya</taxon>
        <taxon>Basidiomycota</taxon>
        <taxon>Agaricomycotina</taxon>
        <taxon>Agaricomycetes</taxon>
        <taxon>Hymenochaetales</taxon>
        <taxon>Hymenochaetaceae</taxon>
        <taxon>Phellinidium</taxon>
    </lineage>
</organism>
<evidence type="ECO:0000256" key="1">
    <source>
        <dbReference type="SAM" id="MobiDB-lite"/>
    </source>
</evidence>
<feature type="compositionally biased region" description="Acidic residues" evidence="1">
    <location>
        <begin position="264"/>
        <end position="281"/>
    </location>
</feature>
<keyword evidence="3" id="KW-1185">Reference proteome</keyword>
<dbReference type="Proteomes" id="UP000308199">
    <property type="component" value="Unassembled WGS sequence"/>
</dbReference>